<organism evidence="1">
    <name type="scientific">freshwater metagenome</name>
    <dbReference type="NCBI Taxonomy" id="449393"/>
    <lineage>
        <taxon>unclassified sequences</taxon>
        <taxon>metagenomes</taxon>
        <taxon>ecological metagenomes</taxon>
    </lineage>
</organism>
<proteinExistence type="predicted"/>
<protein>
    <submittedName>
        <fullName evidence="1">Unannotated protein</fullName>
    </submittedName>
</protein>
<gene>
    <name evidence="1" type="ORF">UFOPK2000_01426</name>
</gene>
<reference evidence="1" key="1">
    <citation type="submission" date="2020-05" db="EMBL/GenBank/DDBJ databases">
        <authorList>
            <person name="Chiriac C."/>
            <person name="Salcher M."/>
            <person name="Ghai R."/>
            <person name="Kavagutti S V."/>
        </authorList>
    </citation>
    <scope>NUCLEOTIDE SEQUENCE</scope>
</reference>
<name>A0A6J6JXW6_9ZZZZ</name>
<evidence type="ECO:0000313" key="1">
    <source>
        <dbReference type="EMBL" id="CAB4641358.1"/>
    </source>
</evidence>
<accession>A0A6J6JXW6</accession>
<sequence length="100" mass="10721">MAKATSTTSKFTDGVSDDNAIKIGVAKRAGRFNAIANDDFGTDVFAFDHCRDCNGTVIVDSGAPEFIDRLGHVVYQSNGSMNRWMVPPHVRPTANASSSL</sequence>
<dbReference type="EMBL" id="CAEZVK010000202">
    <property type="protein sequence ID" value="CAB4641358.1"/>
    <property type="molecule type" value="Genomic_DNA"/>
</dbReference>
<dbReference type="AlphaFoldDB" id="A0A6J6JXW6"/>